<evidence type="ECO:0000256" key="3">
    <source>
        <dbReference type="ARBA" id="ARBA00022989"/>
    </source>
</evidence>
<name>A0A9P9ELA6_9PLEO</name>
<keyword evidence="3" id="KW-1133">Transmembrane helix</keyword>
<dbReference type="EMBL" id="JAGMWT010000001">
    <property type="protein sequence ID" value="KAH7139169.1"/>
    <property type="molecule type" value="Genomic_DNA"/>
</dbReference>
<evidence type="ECO:0000313" key="6">
    <source>
        <dbReference type="Proteomes" id="UP000700596"/>
    </source>
</evidence>
<dbReference type="AlphaFoldDB" id="A0A9P9ELA6"/>
<evidence type="ECO:0000313" key="5">
    <source>
        <dbReference type="EMBL" id="KAH7139169.1"/>
    </source>
</evidence>
<comment type="subcellular location">
    <subcellularLocation>
        <location evidence="1">Membrane</location>
        <topology evidence="1">Multi-pass membrane protein</topology>
    </subcellularLocation>
</comment>
<dbReference type="OrthoDB" id="3358017at2759"/>
<protein>
    <submittedName>
        <fullName evidence="5">Uncharacterized protein</fullName>
    </submittedName>
</protein>
<dbReference type="Pfam" id="PF04479">
    <property type="entry name" value="RTA1"/>
    <property type="match status" value="1"/>
</dbReference>
<keyword evidence="4" id="KW-0472">Membrane</keyword>
<keyword evidence="2" id="KW-0812">Transmembrane</keyword>
<accession>A0A9P9ELA6</accession>
<dbReference type="PANTHER" id="PTHR31465">
    <property type="entry name" value="PROTEIN RTA1-RELATED"/>
    <property type="match status" value="1"/>
</dbReference>
<comment type="caution">
    <text evidence="5">The sequence shown here is derived from an EMBL/GenBank/DDBJ whole genome shotgun (WGS) entry which is preliminary data.</text>
</comment>
<proteinExistence type="predicted"/>
<dbReference type="GO" id="GO:0016020">
    <property type="term" value="C:membrane"/>
    <property type="evidence" value="ECO:0007669"/>
    <property type="project" value="UniProtKB-SubCell"/>
</dbReference>
<gene>
    <name evidence="5" type="ORF">B0J11DRAFT_36399</name>
</gene>
<dbReference type="PANTHER" id="PTHR31465:SF27">
    <property type="entry name" value="DOMAIN PROTEIN, PUTATIVE (AFU_ORTHOLOGUE AFUA_3G01030)-RELATED"/>
    <property type="match status" value="1"/>
</dbReference>
<reference evidence="5" key="1">
    <citation type="journal article" date="2021" name="Nat. Commun.">
        <title>Genetic determinants of endophytism in the Arabidopsis root mycobiome.</title>
        <authorList>
            <person name="Mesny F."/>
            <person name="Miyauchi S."/>
            <person name="Thiergart T."/>
            <person name="Pickel B."/>
            <person name="Atanasova L."/>
            <person name="Karlsson M."/>
            <person name="Huettel B."/>
            <person name="Barry K.W."/>
            <person name="Haridas S."/>
            <person name="Chen C."/>
            <person name="Bauer D."/>
            <person name="Andreopoulos W."/>
            <person name="Pangilinan J."/>
            <person name="LaButti K."/>
            <person name="Riley R."/>
            <person name="Lipzen A."/>
            <person name="Clum A."/>
            <person name="Drula E."/>
            <person name="Henrissat B."/>
            <person name="Kohler A."/>
            <person name="Grigoriev I.V."/>
            <person name="Martin F.M."/>
            <person name="Hacquard S."/>
        </authorList>
    </citation>
    <scope>NUCLEOTIDE SEQUENCE</scope>
    <source>
        <strain evidence="5">MPI-CAGE-CH-0243</strain>
    </source>
</reference>
<evidence type="ECO:0000256" key="1">
    <source>
        <dbReference type="ARBA" id="ARBA00004141"/>
    </source>
</evidence>
<organism evidence="5 6">
    <name type="scientific">Dendryphion nanum</name>
    <dbReference type="NCBI Taxonomy" id="256645"/>
    <lineage>
        <taxon>Eukaryota</taxon>
        <taxon>Fungi</taxon>
        <taxon>Dikarya</taxon>
        <taxon>Ascomycota</taxon>
        <taxon>Pezizomycotina</taxon>
        <taxon>Dothideomycetes</taxon>
        <taxon>Pleosporomycetidae</taxon>
        <taxon>Pleosporales</taxon>
        <taxon>Torulaceae</taxon>
        <taxon>Dendryphion</taxon>
    </lineage>
</organism>
<evidence type="ECO:0000256" key="2">
    <source>
        <dbReference type="ARBA" id="ARBA00022692"/>
    </source>
</evidence>
<evidence type="ECO:0000256" key="4">
    <source>
        <dbReference type="ARBA" id="ARBA00023136"/>
    </source>
</evidence>
<dbReference type="InterPro" id="IPR007568">
    <property type="entry name" value="RTA1"/>
</dbReference>
<dbReference type="Proteomes" id="UP000700596">
    <property type="component" value="Unassembled WGS sequence"/>
</dbReference>
<sequence>MDFHIRMNRQHRTVSTKNSPNGWKMMLRILYTVSSLILWRCAFRLIEYSMDNASYLNSHEWTLYAFDTVSMAPKSLEGLEPWHACSQSFPDLAMECNPSFCLFLHLNVDIYIVCWYPCNLLSNPLRIVMTQSILELVLWPPLNQRQAALLFEHGSPPQSQRF</sequence>
<keyword evidence="6" id="KW-1185">Reference proteome</keyword>